<accession>A0A833QF10</accession>
<evidence type="ECO:0000313" key="4">
    <source>
        <dbReference type="Proteomes" id="UP000623129"/>
    </source>
</evidence>
<dbReference type="PANTHER" id="PTHR33142">
    <property type="entry name" value="CYCLIN-DEPENDENT PROTEIN KINASE INHIBITOR SMR13"/>
    <property type="match status" value="1"/>
</dbReference>
<dbReference type="EMBL" id="SWLB01000027">
    <property type="protein sequence ID" value="KAF3321189.1"/>
    <property type="molecule type" value="Genomic_DNA"/>
</dbReference>
<evidence type="ECO:0000256" key="1">
    <source>
        <dbReference type="ARBA" id="ARBA00023013"/>
    </source>
</evidence>
<reference evidence="3" key="1">
    <citation type="submission" date="2020-01" db="EMBL/GenBank/DDBJ databases">
        <title>Genome sequence of Kobresia littledalei, the first chromosome-level genome in the family Cyperaceae.</title>
        <authorList>
            <person name="Qu G."/>
        </authorList>
    </citation>
    <scope>NUCLEOTIDE SEQUENCE</scope>
    <source>
        <strain evidence="3">C.B.Clarke</strain>
        <tissue evidence="3">Leaf</tissue>
    </source>
</reference>
<dbReference type="GO" id="GO:0032875">
    <property type="term" value="P:regulation of DNA endoreduplication"/>
    <property type="evidence" value="ECO:0007669"/>
    <property type="project" value="InterPro"/>
</dbReference>
<comment type="caution">
    <text evidence="3">The sequence shown here is derived from an EMBL/GenBank/DDBJ whole genome shotgun (WGS) entry which is preliminary data.</text>
</comment>
<keyword evidence="4" id="KW-1185">Reference proteome</keyword>
<dbReference type="GO" id="GO:0005634">
    <property type="term" value="C:nucleus"/>
    <property type="evidence" value="ECO:0007669"/>
    <property type="project" value="TreeGrafter"/>
</dbReference>
<keyword evidence="1" id="KW-0649">Protein kinase inhibitor</keyword>
<dbReference type="PANTHER" id="PTHR33142:SF114">
    <property type="entry name" value="CYCLIN-DEPENDENT PROTEIN KINASE INHIBITOR SMR14"/>
    <property type="match status" value="1"/>
</dbReference>
<dbReference type="AlphaFoldDB" id="A0A833QF10"/>
<organism evidence="3 4">
    <name type="scientific">Carex littledalei</name>
    <dbReference type="NCBI Taxonomy" id="544730"/>
    <lineage>
        <taxon>Eukaryota</taxon>
        <taxon>Viridiplantae</taxon>
        <taxon>Streptophyta</taxon>
        <taxon>Embryophyta</taxon>
        <taxon>Tracheophyta</taxon>
        <taxon>Spermatophyta</taxon>
        <taxon>Magnoliopsida</taxon>
        <taxon>Liliopsida</taxon>
        <taxon>Poales</taxon>
        <taxon>Cyperaceae</taxon>
        <taxon>Cyperoideae</taxon>
        <taxon>Cariceae</taxon>
        <taxon>Carex</taxon>
        <taxon>Carex subgen. Euthyceras</taxon>
    </lineage>
</organism>
<name>A0A833QF10_9POAL</name>
<gene>
    <name evidence="3" type="ORF">FCM35_KLT14442</name>
</gene>
<dbReference type="Proteomes" id="UP000623129">
    <property type="component" value="Unassembled WGS sequence"/>
</dbReference>
<evidence type="ECO:0000313" key="3">
    <source>
        <dbReference type="EMBL" id="KAF3321189.1"/>
    </source>
</evidence>
<protein>
    <submittedName>
        <fullName evidence="3">Cyclin-dependent protein kinase inhibitor SMR1-like protein</fullName>
    </submittedName>
</protein>
<keyword evidence="2" id="KW-0131">Cell cycle</keyword>
<dbReference type="InterPro" id="IPR040389">
    <property type="entry name" value="SMR"/>
</dbReference>
<evidence type="ECO:0000256" key="2">
    <source>
        <dbReference type="ARBA" id="ARBA00023306"/>
    </source>
</evidence>
<sequence>MSTSPEYSRPSIEPVDDNTISFIALDDVAREKKGEEECRTPTGEEYRLVSVPDTCPPAPRKKFVPALCKKQLMEVDILSVKFEEVEKWFRPRDQEAKVSSLPLDSKVKKLDTGI</sequence>
<dbReference type="OrthoDB" id="589703at2759"/>
<proteinExistence type="predicted"/>
<dbReference type="GO" id="GO:0004860">
    <property type="term" value="F:protein kinase inhibitor activity"/>
    <property type="evidence" value="ECO:0007669"/>
    <property type="project" value="UniProtKB-KW"/>
</dbReference>